<dbReference type="EMBL" id="CP001614">
    <property type="protein sequence ID" value="ACR11092.1"/>
    <property type="molecule type" value="Genomic_DNA"/>
</dbReference>
<name>C5BIL3_TERTT</name>
<evidence type="ECO:0000256" key="1">
    <source>
        <dbReference type="ARBA" id="ARBA00022849"/>
    </source>
</evidence>
<dbReference type="AlphaFoldDB" id="C5BIL3"/>
<dbReference type="GO" id="GO:0003700">
    <property type="term" value="F:DNA-binding transcription factor activity"/>
    <property type="evidence" value="ECO:0007669"/>
    <property type="project" value="InterPro"/>
</dbReference>
<dbReference type="NCBIfam" id="NF007528">
    <property type="entry name" value="PRK10141.1"/>
    <property type="match status" value="1"/>
</dbReference>
<protein>
    <submittedName>
        <fullName evidence="6">Arsenical resistance operon repressor</fullName>
    </submittedName>
</protein>
<gene>
    <name evidence="6" type="ordered locus">TERTU_1982</name>
</gene>
<evidence type="ECO:0000313" key="6">
    <source>
        <dbReference type="EMBL" id="ACR11092.1"/>
    </source>
</evidence>
<dbReference type="SMART" id="SM00418">
    <property type="entry name" value="HTH_ARSR"/>
    <property type="match status" value="1"/>
</dbReference>
<dbReference type="CDD" id="cd00090">
    <property type="entry name" value="HTH_ARSR"/>
    <property type="match status" value="1"/>
</dbReference>
<evidence type="ECO:0000256" key="4">
    <source>
        <dbReference type="ARBA" id="ARBA00023163"/>
    </source>
</evidence>
<dbReference type="PANTHER" id="PTHR33154">
    <property type="entry name" value="TRANSCRIPTIONAL REGULATOR, ARSR FAMILY"/>
    <property type="match status" value="1"/>
</dbReference>
<dbReference type="eggNOG" id="COG0640">
    <property type="taxonomic scope" value="Bacteria"/>
</dbReference>
<reference evidence="6 7" key="1">
    <citation type="journal article" date="2009" name="PLoS ONE">
        <title>The complete genome of Teredinibacter turnerae T7901: an intracellular endosymbiont of marine wood-boring bivalves (shipworms).</title>
        <authorList>
            <person name="Yang J.C."/>
            <person name="Madupu R."/>
            <person name="Durkin A.S."/>
            <person name="Ekborg N.A."/>
            <person name="Pedamallu C.S."/>
            <person name="Hostetler J.B."/>
            <person name="Radune D."/>
            <person name="Toms B.S."/>
            <person name="Henrissat B."/>
            <person name="Coutinho P.M."/>
            <person name="Schwarz S."/>
            <person name="Field L."/>
            <person name="Trindade-Silva A.E."/>
            <person name="Soares C.A.G."/>
            <person name="Elshahawi S."/>
            <person name="Hanora A."/>
            <person name="Schmidt E.W."/>
            <person name="Haygood M.G."/>
            <person name="Posfai J."/>
            <person name="Benner J."/>
            <person name="Madinger C."/>
            <person name="Nove J."/>
            <person name="Anton B."/>
            <person name="Chaudhary K."/>
            <person name="Foster J."/>
            <person name="Holman A."/>
            <person name="Kumar S."/>
            <person name="Lessard P.A."/>
            <person name="Luyten Y.A."/>
            <person name="Slatko B."/>
            <person name="Wood N."/>
            <person name="Wu B."/>
            <person name="Teplitski M."/>
            <person name="Mougous J.D."/>
            <person name="Ward N."/>
            <person name="Eisen J.A."/>
            <person name="Badger J.H."/>
            <person name="Distel D.L."/>
        </authorList>
    </citation>
    <scope>NUCLEOTIDE SEQUENCE [LARGE SCALE GENOMIC DNA]</scope>
    <source>
        <strain evidence="7">ATCC 39867 / T7901</strain>
    </source>
</reference>
<dbReference type="FunFam" id="1.10.10.10:FF:000279">
    <property type="entry name" value="Transcriptional regulator, ArsR family"/>
    <property type="match status" value="1"/>
</dbReference>
<proteinExistence type="predicted"/>
<dbReference type="NCBIfam" id="NF033788">
    <property type="entry name" value="HTH_metalloreg"/>
    <property type="match status" value="1"/>
</dbReference>
<dbReference type="PRINTS" id="PR00778">
    <property type="entry name" value="HTHARSR"/>
</dbReference>
<dbReference type="STRING" id="377629.TERTU_1982"/>
<dbReference type="InterPro" id="IPR001845">
    <property type="entry name" value="HTH_ArsR_DNA-bd_dom"/>
</dbReference>
<organism evidence="6 7">
    <name type="scientific">Teredinibacter turnerae (strain ATCC 39867 / T7901)</name>
    <dbReference type="NCBI Taxonomy" id="377629"/>
    <lineage>
        <taxon>Bacteria</taxon>
        <taxon>Pseudomonadati</taxon>
        <taxon>Pseudomonadota</taxon>
        <taxon>Gammaproteobacteria</taxon>
        <taxon>Cellvibrionales</taxon>
        <taxon>Cellvibrionaceae</taxon>
        <taxon>Teredinibacter</taxon>
    </lineage>
</organism>
<dbReference type="Proteomes" id="UP000009080">
    <property type="component" value="Chromosome"/>
</dbReference>
<evidence type="ECO:0000256" key="2">
    <source>
        <dbReference type="ARBA" id="ARBA00023015"/>
    </source>
</evidence>
<keyword evidence="7" id="KW-1185">Reference proteome</keyword>
<evidence type="ECO:0000259" key="5">
    <source>
        <dbReference type="PROSITE" id="PS50987"/>
    </source>
</evidence>
<dbReference type="SUPFAM" id="SSF46785">
    <property type="entry name" value="Winged helix' DNA-binding domain"/>
    <property type="match status" value="1"/>
</dbReference>
<dbReference type="InterPro" id="IPR036388">
    <property type="entry name" value="WH-like_DNA-bd_sf"/>
</dbReference>
<keyword evidence="3" id="KW-0238">DNA-binding</keyword>
<dbReference type="Pfam" id="PF01022">
    <property type="entry name" value="HTH_5"/>
    <property type="match status" value="1"/>
</dbReference>
<dbReference type="InterPro" id="IPR036390">
    <property type="entry name" value="WH_DNA-bd_sf"/>
</dbReference>
<dbReference type="KEGG" id="ttu:TERTU_1982"/>
<feature type="domain" description="HTH arsR-type" evidence="5">
    <location>
        <begin position="9"/>
        <end position="103"/>
    </location>
</feature>
<keyword evidence="1" id="KW-0059">Arsenical resistance</keyword>
<dbReference type="Gene3D" id="1.10.10.10">
    <property type="entry name" value="Winged helix-like DNA-binding domain superfamily/Winged helix DNA-binding domain"/>
    <property type="match status" value="1"/>
</dbReference>
<accession>C5BIL3</accession>
<dbReference type="GO" id="GO:0046685">
    <property type="term" value="P:response to arsenic-containing substance"/>
    <property type="evidence" value="ECO:0007669"/>
    <property type="project" value="UniProtKB-KW"/>
</dbReference>
<dbReference type="PANTHER" id="PTHR33154:SF18">
    <property type="entry name" value="ARSENICAL RESISTANCE OPERON REPRESSOR"/>
    <property type="match status" value="1"/>
</dbReference>
<dbReference type="PROSITE" id="PS50987">
    <property type="entry name" value="HTH_ARSR_2"/>
    <property type="match status" value="1"/>
</dbReference>
<dbReference type="GO" id="GO:0003677">
    <property type="term" value="F:DNA binding"/>
    <property type="evidence" value="ECO:0007669"/>
    <property type="project" value="UniProtKB-KW"/>
</dbReference>
<evidence type="ECO:0000256" key="3">
    <source>
        <dbReference type="ARBA" id="ARBA00023125"/>
    </source>
</evidence>
<dbReference type="InterPro" id="IPR011991">
    <property type="entry name" value="ArsR-like_HTH"/>
</dbReference>
<keyword evidence="2" id="KW-0805">Transcription regulation</keyword>
<dbReference type="InterPro" id="IPR051081">
    <property type="entry name" value="HTH_MetalResp_TranReg"/>
</dbReference>
<dbReference type="HOGENOM" id="CLU_097806_3_1_6"/>
<evidence type="ECO:0000313" key="7">
    <source>
        <dbReference type="Proteomes" id="UP000009080"/>
    </source>
</evidence>
<keyword evidence="4" id="KW-0804">Transcription</keyword>
<sequence>MLYSHIHICRHHLTMDPSVFFKCLADNTRLKLCCLIYEEQELCVCDLIAALNEAQPKISRHLAQLRNCRILVDERRSQWVYYQINPELPEWARGVLNNAVVALDKDLEQLKKSLAGC</sequence>